<accession>A0ABD7HMK1</accession>
<dbReference type="AlphaFoldDB" id="A0ABD7HMK1"/>
<proteinExistence type="predicted"/>
<evidence type="ECO:0000313" key="2">
    <source>
        <dbReference type="Proteomes" id="UP000284557"/>
    </source>
</evidence>
<evidence type="ECO:0000313" key="1">
    <source>
        <dbReference type="EMBL" id="RIT36742.1"/>
    </source>
</evidence>
<comment type="caution">
    <text evidence="1">The sequence shown here is derived from an EMBL/GenBank/DDBJ whole genome shotgun (WGS) entry which is preliminary data.</text>
</comment>
<protein>
    <submittedName>
        <fullName evidence="1">Uncharacterized protein</fullName>
    </submittedName>
</protein>
<gene>
    <name evidence="1" type="ORF">D2E76_15895</name>
</gene>
<sequence>MPPKLKVLTTGVALELLIHQIVSATSDSWVFGAWAWRLAVALVQAAPQRGQLRGLVRERPSLA</sequence>
<name>A0ABD7HMK1_9MYCO</name>
<dbReference type="EMBL" id="QXBN01000012">
    <property type="protein sequence ID" value="RIT36742.1"/>
    <property type="molecule type" value="Genomic_DNA"/>
</dbReference>
<organism evidence="1 2">
    <name type="scientific">Mycobacteroides abscessus</name>
    <dbReference type="NCBI Taxonomy" id="36809"/>
    <lineage>
        <taxon>Bacteria</taxon>
        <taxon>Bacillati</taxon>
        <taxon>Actinomycetota</taxon>
        <taxon>Actinomycetes</taxon>
        <taxon>Mycobacteriales</taxon>
        <taxon>Mycobacteriaceae</taxon>
        <taxon>Mycobacteroides</taxon>
    </lineage>
</organism>
<dbReference type="Proteomes" id="UP000284557">
    <property type="component" value="Unassembled WGS sequence"/>
</dbReference>
<reference evidence="1 2" key="1">
    <citation type="submission" date="2018-08" db="EMBL/GenBank/DDBJ databases">
        <title>Linezolid Resistance in Mycobacterium abscessus: MIC Distribution and Comprehensive Investigation of Resistance Mechanisms.</title>
        <authorList>
            <person name="Ye M."/>
            <person name="Xu L."/>
            <person name="Zou Y."/>
            <person name="Li B."/>
            <person name="Guo Q."/>
            <person name="Zhang Y."/>
            <person name="Zhan M."/>
            <person name="Xu B."/>
            <person name="Yu F."/>
            <person name="Zhang Z."/>
            <person name="Chu H."/>
        </authorList>
    </citation>
    <scope>NUCLEOTIDE SEQUENCE [LARGE SCALE GENOMIC DNA]</scope>
    <source>
        <strain evidence="1 2">G143</strain>
    </source>
</reference>